<dbReference type="FunFam" id="1.10.287.130:FF:000023">
    <property type="entry name" value="Sensor histidine kinase/response regulator, putative"/>
    <property type="match status" value="1"/>
</dbReference>
<dbReference type="InterPro" id="IPR004358">
    <property type="entry name" value="Sig_transdc_His_kin-like_C"/>
</dbReference>
<feature type="region of interest" description="Disordered" evidence="3">
    <location>
        <begin position="226"/>
        <end position="287"/>
    </location>
</feature>
<dbReference type="Pfam" id="PF00072">
    <property type="entry name" value="Response_reg"/>
    <property type="match status" value="1"/>
</dbReference>
<evidence type="ECO:0000256" key="2">
    <source>
        <dbReference type="PROSITE-ProRule" id="PRU00169"/>
    </source>
</evidence>
<feature type="domain" description="Response regulatory" evidence="5">
    <location>
        <begin position="1133"/>
        <end position="1269"/>
    </location>
</feature>
<proteinExistence type="predicted"/>
<dbReference type="InterPro" id="IPR036097">
    <property type="entry name" value="HisK_dim/P_sf"/>
</dbReference>
<feature type="modified residue" description="4-aspartylphosphate" evidence="2">
    <location>
        <position position="1190"/>
    </location>
</feature>
<evidence type="ECO:0000256" key="1">
    <source>
        <dbReference type="ARBA" id="ARBA00022553"/>
    </source>
</evidence>
<dbReference type="InterPro" id="IPR011006">
    <property type="entry name" value="CheY-like_superfamily"/>
</dbReference>
<dbReference type="InterPro" id="IPR003661">
    <property type="entry name" value="HisK_dim/P_dom"/>
</dbReference>
<dbReference type="SUPFAM" id="SSF55781">
    <property type="entry name" value="GAF domain-like"/>
    <property type="match status" value="1"/>
</dbReference>
<dbReference type="SMART" id="SM00387">
    <property type="entry name" value="HATPase_c"/>
    <property type="match status" value="1"/>
</dbReference>
<feature type="region of interest" description="Disordered" evidence="3">
    <location>
        <begin position="327"/>
        <end position="374"/>
    </location>
</feature>
<organism evidence="6 7">
    <name type="scientific">Verruconis gallopava</name>
    <dbReference type="NCBI Taxonomy" id="253628"/>
    <lineage>
        <taxon>Eukaryota</taxon>
        <taxon>Fungi</taxon>
        <taxon>Dikarya</taxon>
        <taxon>Ascomycota</taxon>
        <taxon>Pezizomycotina</taxon>
        <taxon>Dothideomycetes</taxon>
        <taxon>Pleosporomycetidae</taxon>
        <taxon>Venturiales</taxon>
        <taxon>Sympoventuriaceae</taxon>
        <taxon>Verruconis</taxon>
    </lineage>
</organism>
<reference evidence="6 7" key="1">
    <citation type="submission" date="2015-01" db="EMBL/GenBank/DDBJ databases">
        <title>The Genome Sequence of Ochroconis gallopava CBS43764.</title>
        <authorList>
            <consortium name="The Broad Institute Genomics Platform"/>
            <person name="Cuomo C."/>
            <person name="de Hoog S."/>
            <person name="Gorbushina A."/>
            <person name="Stielow B."/>
            <person name="Teixiera M."/>
            <person name="Abouelleil A."/>
            <person name="Chapman S.B."/>
            <person name="Priest M."/>
            <person name="Young S.K."/>
            <person name="Wortman J."/>
            <person name="Nusbaum C."/>
            <person name="Birren B."/>
        </authorList>
    </citation>
    <scope>NUCLEOTIDE SEQUENCE [LARGE SCALE GENOMIC DNA]</scope>
    <source>
        <strain evidence="6 7">CBS 43764</strain>
    </source>
</reference>
<name>A0A0D2B0P2_9PEZI</name>
<dbReference type="SUPFAM" id="SSF47384">
    <property type="entry name" value="Homodimeric domain of signal transducing histidine kinase"/>
    <property type="match status" value="1"/>
</dbReference>
<sequence>MLHALPEEAAVSSRRRRELYKYFIPPGSVFGTTRESVPDSVLTAHAQLVAWRLNCQRAMVSLIDKDVQYFVAEASKTVHLDDSSLYDDPSDAIWAGCISVPKAGRLCEHTIAQLPGEDGDPPYFEVLDLTQDDRFKDLAFVTAAPFFKYYCGVPLRTKHGVPVGSLFALDDKVRRPINRTEKLFLATMAENVMTHYENLKEKEDRKRVLNMNMCLAAFVDPENEIRRRRARRDSQADNVKSHRSSVSAGSIRSQQEQSGKSHRRSRQSSRHDSDSNSEESASTLTKRVEDDDNIETFKRAANLLHQALGLEFGGGVVFMDTATSYRANHKQRKTSDQLSVGESEHETTPFKRQGSLSNSNLQSSSSWGPSRVADPPQIATITTRVADVLASKISPAISDNQSKPQAEFTPLIHDDLAKLIKRHPRGKFYNLDPEDGFNSTSSSDEGIYDIPKSKSAPSKHEGQLLAKHFPGARQIIFLPLWDATASRFSTLFAYNTSDFRCLSSNPDFLYCIAFSSCVMTEITRIATLAADQQKSDFIGSVSHELRSPLHGILASCEFLTDTDTSTFQQSLIDTADSCARTLLDTINMVLDYSKINAFERNARKIRRKGGNLTNNIAGNAQAQLNIFGNVDLANITEEVVEGVATGQVFKDSLTGVDAVDFGDPTRQVLSGRKEVEIILDISPRASPKDWVFVTQPGAFRRIIMNIFGNALKYTRSGYIRIKLDAQPERQPSSASNPEEIQTTLVKLTISDTGQGMSPQFMRTKLYTPFAQENSIAPGTGLGLSLVKSMVTMLNGEINIESAIGVGTEVTVTFPMTLSTPTSSSDSNSGSTPTSAGSIERVKDESLLIVQKKAIGRRATLFPDTLSGQATDAARMIRHAIHRYLTGWYGFEVISPFSVDNLPDIIITDESDLGELVKILPGGIDAAEGPMIIVLCTAASRKEDKSLLTKSHRVEAVSHPFGPFKLARSIKWCLERLDRSLVAETDAESEATAADHAAVEEISTGVDHLTIHSTDPDEPDVNIIKAGSVAAKEDSVHAQLVVESSAESSSSAGLAPERTEFPFPREQPNDGTISPSTLEAAEKDRPPLSSRKTISPTRPEIVSQHAEVATPMSSKGVMTTSVSSDQAKSSKAPRLLLVDDNKVNLRLLQTFMKKRNYTDVFSAEDGAQAVAIYRDLITQQPPHPPDIIFMDISMPVMNGFQATREIREIEEDFREQFPSPMETPQSSLIIALTGLASGRDQSEAFTSGFDLFLTKPTSFREVGRLLDNWEKNGGAATVGVPHGALTGESVHVDP</sequence>
<dbReference type="RefSeq" id="XP_016214778.1">
    <property type="nucleotide sequence ID" value="XM_016357374.1"/>
</dbReference>
<dbReference type="STRING" id="253628.A0A0D2B0P2"/>
<dbReference type="Gene3D" id="1.10.287.130">
    <property type="match status" value="1"/>
</dbReference>
<dbReference type="GO" id="GO:0000155">
    <property type="term" value="F:phosphorelay sensor kinase activity"/>
    <property type="evidence" value="ECO:0007669"/>
    <property type="project" value="InterPro"/>
</dbReference>
<dbReference type="SUPFAM" id="SSF52172">
    <property type="entry name" value="CheY-like"/>
    <property type="match status" value="1"/>
</dbReference>
<dbReference type="OrthoDB" id="303614at2759"/>
<dbReference type="GeneID" id="27312053"/>
<dbReference type="Pfam" id="PF00512">
    <property type="entry name" value="HisKA"/>
    <property type="match status" value="1"/>
</dbReference>
<dbReference type="InterPro" id="IPR050956">
    <property type="entry name" value="2C_system_His_kinase"/>
</dbReference>
<dbReference type="SUPFAM" id="SSF55874">
    <property type="entry name" value="ATPase domain of HSP90 chaperone/DNA topoisomerase II/histidine kinase"/>
    <property type="match status" value="1"/>
</dbReference>
<keyword evidence="7" id="KW-1185">Reference proteome</keyword>
<feature type="region of interest" description="Disordered" evidence="3">
    <location>
        <begin position="817"/>
        <end position="837"/>
    </location>
</feature>
<evidence type="ECO:0000313" key="6">
    <source>
        <dbReference type="EMBL" id="KIW04909.1"/>
    </source>
</evidence>
<gene>
    <name evidence="6" type="ORF">PV09_04080</name>
</gene>
<feature type="compositionally biased region" description="Low complexity" evidence="3">
    <location>
        <begin position="1040"/>
        <end position="1051"/>
    </location>
</feature>
<evidence type="ECO:0000313" key="7">
    <source>
        <dbReference type="Proteomes" id="UP000053259"/>
    </source>
</evidence>
<evidence type="ECO:0000256" key="3">
    <source>
        <dbReference type="SAM" id="MobiDB-lite"/>
    </source>
</evidence>
<dbReference type="PANTHER" id="PTHR43719">
    <property type="entry name" value="TWO-COMPONENT HISTIDINE KINASE"/>
    <property type="match status" value="1"/>
</dbReference>
<dbReference type="InterPro" id="IPR029016">
    <property type="entry name" value="GAF-like_dom_sf"/>
</dbReference>
<dbReference type="InterPro" id="IPR005467">
    <property type="entry name" value="His_kinase_dom"/>
</dbReference>
<dbReference type="Proteomes" id="UP000053259">
    <property type="component" value="Unassembled WGS sequence"/>
</dbReference>
<evidence type="ECO:0000259" key="5">
    <source>
        <dbReference type="PROSITE" id="PS50110"/>
    </source>
</evidence>
<dbReference type="CDD" id="cd00082">
    <property type="entry name" value="HisKA"/>
    <property type="match status" value="1"/>
</dbReference>
<dbReference type="CDD" id="cd17546">
    <property type="entry name" value="REC_hyHK_CKI1_RcsC-like"/>
    <property type="match status" value="1"/>
</dbReference>
<dbReference type="SMART" id="SM00388">
    <property type="entry name" value="HisKA"/>
    <property type="match status" value="1"/>
</dbReference>
<dbReference type="SMART" id="SM00448">
    <property type="entry name" value="REC"/>
    <property type="match status" value="1"/>
</dbReference>
<dbReference type="Pfam" id="PF02518">
    <property type="entry name" value="HATPase_c"/>
    <property type="match status" value="1"/>
</dbReference>
<dbReference type="PROSITE" id="PS50110">
    <property type="entry name" value="RESPONSE_REGULATORY"/>
    <property type="match status" value="1"/>
</dbReference>
<protein>
    <submittedName>
        <fullName evidence="6">Uncharacterized protein</fullName>
    </submittedName>
</protein>
<dbReference type="InParanoid" id="A0A0D2B0P2"/>
<feature type="compositionally biased region" description="Polar residues" evidence="3">
    <location>
        <begin position="1110"/>
        <end position="1127"/>
    </location>
</feature>
<dbReference type="HOGENOM" id="CLU_002763_0_0_1"/>
<dbReference type="PROSITE" id="PS50109">
    <property type="entry name" value="HIS_KIN"/>
    <property type="match status" value="1"/>
</dbReference>
<feature type="compositionally biased region" description="Low complexity" evidence="3">
    <location>
        <begin position="353"/>
        <end position="370"/>
    </location>
</feature>
<evidence type="ECO:0000259" key="4">
    <source>
        <dbReference type="PROSITE" id="PS50109"/>
    </source>
</evidence>
<dbReference type="Gene3D" id="3.30.565.10">
    <property type="entry name" value="Histidine kinase-like ATPase, C-terminal domain"/>
    <property type="match status" value="1"/>
</dbReference>
<feature type="region of interest" description="Disordered" evidence="3">
    <location>
        <begin position="1040"/>
        <end position="1127"/>
    </location>
</feature>
<keyword evidence="1 2" id="KW-0597">Phosphoprotein</keyword>
<dbReference type="Gene3D" id="3.30.450.40">
    <property type="match status" value="1"/>
</dbReference>
<feature type="compositionally biased region" description="Low complexity" evidence="3">
    <location>
        <begin position="817"/>
        <end position="834"/>
    </location>
</feature>
<accession>A0A0D2B0P2</accession>
<feature type="domain" description="Histidine kinase" evidence="4">
    <location>
        <begin position="540"/>
        <end position="817"/>
    </location>
</feature>
<dbReference type="Gene3D" id="3.40.50.2300">
    <property type="match status" value="1"/>
</dbReference>
<dbReference type="PANTHER" id="PTHR43719:SF69">
    <property type="entry name" value="HISTIDINE KINASE G7"/>
    <property type="match status" value="1"/>
</dbReference>
<dbReference type="PRINTS" id="PR00344">
    <property type="entry name" value="BCTRLSENSOR"/>
</dbReference>
<dbReference type="EMBL" id="KN847539">
    <property type="protein sequence ID" value="KIW04909.1"/>
    <property type="molecule type" value="Genomic_DNA"/>
</dbReference>
<dbReference type="InterPro" id="IPR001789">
    <property type="entry name" value="Sig_transdc_resp-reg_receiver"/>
</dbReference>
<dbReference type="InterPro" id="IPR036890">
    <property type="entry name" value="HATPase_C_sf"/>
</dbReference>
<dbReference type="VEuPathDB" id="FungiDB:PV09_04080"/>
<dbReference type="InterPro" id="IPR003594">
    <property type="entry name" value="HATPase_dom"/>
</dbReference>
<feature type="compositionally biased region" description="Polar residues" evidence="3">
    <location>
        <begin position="244"/>
        <end position="258"/>
    </location>
</feature>